<dbReference type="AlphaFoldDB" id="X1U804"/>
<comment type="caution">
    <text evidence="2">The sequence shown here is derived from an EMBL/GenBank/DDBJ whole genome shotgun (WGS) entry which is preliminary data.</text>
</comment>
<dbReference type="PANTHER" id="PTHR43632:SF1">
    <property type="entry name" value="PERMEASE COMPONENT OF TUNGSTATE ABC TRANSPORTER"/>
    <property type="match status" value="1"/>
</dbReference>
<evidence type="ECO:0000256" key="1">
    <source>
        <dbReference type="SAM" id="Phobius"/>
    </source>
</evidence>
<keyword evidence="1" id="KW-1133">Transmembrane helix</keyword>
<name>X1U804_9ZZZZ</name>
<dbReference type="InterPro" id="IPR049783">
    <property type="entry name" value="ABC_perm_TupB-like"/>
</dbReference>
<evidence type="ECO:0000313" key="2">
    <source>
        <dbReference type="EMBL" id="GAI95955.1"/>
    </source>
</evidence>
<feature type="transmembrane region" description="Helical" evidence="1">
    <location>
        <begin position="50"/>
        <end position="74"/>
    </location>
</feature>
<reference evidence="2" key="1">
    <citation type="journal article" date="2014" name="Front. Microbiol.">
        <title>High frequency of phylogenetically diverse reductive dehalogenase-homologous genes in deep subseafloor sedimentary metagenomes.</title>
        <authorList>
            <person name="Kawai M."/>
            <person name="Futagami T."/>
            <person name="Toyoda A."/>
            <person name="Takaki Y."/>
            <person name="Nishi S."/>
            <person name="Hori S."/>
            <person name="Arai W."/>
            <person name="Tsubouchi T."/>
            <person name="Morono Y."/>
            <person name="Uchiyama I."/>
            <person name="Ito T."/>
            <person name="Fujiyama A."/>
            <person name="Inagaki F."/>
            <person name="Takami H."/>
        </authorList>
    </citation>
    <scope>NUCLEOTIDE SEQUENCE</scope>
    <source>
        <strain evidence="2">Expedition CK06-06</strain>
    </source>
</reference>
<keyword evidence="1" id="KW-0472">Membrane</keyword>
<proteinExistence type="predicted"/>
<gene>
    <name evidence="2" type="ORF">S12H4_27247</name>
</gene>
<dbReference type="PANTHER" id="PTHR43632">
    <property type="entry name" value="PERMEASE COMPONENT OF TUNGSTATE ABC TRANSPORTER"/>
    <property type="match status" value="1"/>
</dbReference>
<dbReference type="EMBL" id="BARW01015540">
    <property type="protein sequence ID" value="GAI95955.1"/>
    <property type="molecule type" value="Genomic_DNA"/>
</dbReference>
<feature type="non-terminal residue" evidence="2">
    <location>
        <position position="1"/>
    </location>
</feature>
<sequence length="82" mass="8749">GIIKIVCAKAIPGMVNRSPNSPNGPLDEISAYTKRTITTAITLETGKGDFAMGVALGIVLLVLALAVNWALIILKRKSQQRF</sequence>
<organism evidence="2">
    <name type="scientific">marine sediment metagenome</name>
    <dbReference type="NCBI Taxonomy" id="412755"/>
    <lineage>
        <taxon>unclassified sequences</taxon>
        <taxon>metagenomes</taxon>
        <taxon>ecological metagenomes</taxon>
    </lineage>
</organism>
<protein>
    <submittedName>
        <fullName evidence="2">Uncharacterized protein</fullName>
    </submittedName>
</protein>
<keyword evidence="1" id="KW-0812">Transmembrane</keyword>
<accession>X1U804</accession>